<dbReference type="AlphaFoldDB" id="A0A645GAX8"/>
<accession>A0A645GAX8</accession>
<reference evidence="1" key="1">
    <citation type="submission" date="2019-08" db="EMBL/GenBank/DDBJ databases">
        <authorList>
            <person name="Kucharzyk K."/>
            <person name="Murdoch R.W."/>
            <person name="Higgins S."/>
            <person name="Loffler F."/>
        </authorList>
    </citation>
    <scope>NUCLEOTIDE SEQUENCE</scope>
</reference>
<organism evidence="1">
    <name type="scientific">bioreactor metagenome</name>
    <dbReference type="NCBI Taxonomy" id="1076179"/>
    <lineage>
        <taxon>unclassified sequences</taxon>
        <taxon>metagenomes</taxon>
        <taxon>ecological metagenomes</taxon>
    </lineage>
</organism>
<dbReference type="InterPro" id="IPR009241">
    <property type="entry name" value="HigB-like"/>
</dbReference>
<dbReference type="PANTHER" id="PTHR41791">
    <property type="entry name" value="SSL7039 PROTEIN"/>
    <property type="match status" value="1"/>
</dbReference>
<evidence type="ECO:0008006" key="2">
    <source>
        <dbReference type="Google" id="ProtNLM"/>
    </source>
</evidence>
<dbReference type="InterPro" id="IPR014056">
    <property type="entry name" value="TypeIITA-like_toxin_pred"/>
</dbReference>
<dbReference type="NCBIfam" id="TIGR02683">
    <property type="entry name" value="upstrm_HI1419"/>
    <property type="match status" value="1"/>
</dbReference>
<dbReference type="EMBL" id="VSSQ01072785">
    <property type="protein sequence ID" value="MPN24078.1"/>
    <property type="molecule type" value="Genomic_DNA"/>
</dbReference>
<protein>
    <recommendedName>
        <fullName evidence="2">Addiction module killer protein</fullName>
    </recommendedName>
</protein>
<sequence length="108" mass="12301">MFELHDYQAPDGSVPFKDWLAGLADRIAKARIAARVQRVAAGNFGDHKPLTDGVWELRIDQGPGYRVYYALSGKQLVLLLVGGDKRRQQADITTAVDYWKDWQQRNKK</sequence>
<evidence type="ECO:0000313" key="1">
    <source>
        <dbReference type="EMBL" id="MPN24078.1"/>
    </source>
</evidence>
<proteinExistence type="predicted"/>
<dbReference type="PIRSF" id="PIRSF028744">
    <property type="entry name" value="Addict_mod_HI1419"/>
    <property type="match status" value="1"/>
</dbReference>
<name>A0A645GAX8_9ZZZZ</name>
<comment type="caution">
    <text evidence="1">The sequence shown here is derived from an EMBL/GenBank/DDBJ whole genome shotgun (WGS) entry which is preliminary data.</text>
</comment>
<dbReference type="Pfam" id="PF05973">
    <property type="entry name" value="Gp49"/>
    <property type="match status" value="1"/>
</dbReference>
<dbReference type="PANTHER" id="PTHR41791:SF1">
    <property type="entry name" value="SSL7039 PROTEIN"/>
    <property type="match status" value="1"/>
</dbReference>
<gene>
    <name evidence="1" type="ORF">SDC9_171472</name>
</gene>